<dbReference type="SUPFAM" id="SSF46689">
    <property type="entry name" value="Homeodomain-like"/>
    <property type="match status" value="1"/>
</dbReference>
<evidence type="ECO:0000256" key="2">
    <source>
        <dbReference type="PROSITE-ProRule" id="PRU00335"/>
    </source>
</evidence>
<keyword evidence="1 2" id="KW-0238">DNA-binding</keyword>
<evidence type="ECO:0000256" key="1">
    <source>
        <dbReference type="ARBA" id="ARBA00023125"/>
    </source>
</evidence>
<evidence type="ECO:0000313" key="4">
    <source>
        <dbReference type="EMBL" id="GAA4164595.1"/>
    </source>
</evidence>
<dbReference type="InterPro" id="IPR050109">
    <property type="entry name" value="HTH-type_TetR-like_transc_reg"/>
</dbReference>
<name>A0ABP7ZMK0_9MICO</name>
<reference evidence="4" key="1">
    <citation type="journal article" date="2014" name="Int. J. Syst. Evol. Microbiol.">
        <title>Complete genome of a new Firmicutes species belonging to the dominant human colonic microbiota ('Ruminococcus bicirculans') reveals two chromosomes and a selective capacity to utilize plant glucans.</title>
        <authorList>
            <consortium name="NISC Comparative Sequencing Program"/>
            <person name="Wegmann U."/>
            <person name="Louis P."/>
            <person name="Goesmann A."/>
            <person name="Henrissat B."/>
            <person name="Duncan S.H."/>
            <person name="Flint H.J."/>
        </authorList>
    </citation>
    <scope>NUCLEOTIDE SEQUENCE</scope>
    <source>
        <strain evidence="4">JCM 17590</strain>
    </source>
</reference>
<sequence length="205" mass="22463">MSSVSEPKSERIPAAQRREQILDAAAEVFGERGYAGTTTDQVAQAAGISQPYVVRMFGSKENLFCELLLRARERLETRLRNALTRPEVKALSAAERKAFLGRAYVDLIGEGGIVLPLMQGFLLGHDPVIGKYAREGFLVIYRLLRDEGGFSQDEVRDFLAGGMLINTLLTLQMTGLYDTDDTARELLGCSFGEKIDIVLNAGSAS</sequence>
<accession>A0ABP7ZMK0</accession>
<evidence type="ECO:0000259" key="3">
    <source>
        <dbReference type="PROSITE" id="PS50977"/>
    </source>
</evidence>
<protein>
    <submittedName>
        <fullName evidence="4">TetR family transcriptional regulator</fullName>
    </submittedName>
</protein>
<gene>
    <name evidence="4" type="ORF">GCM10022286_26560</name>
</gene>
<dbReference type="Pfam" id="PF00440">
    <property type="entry name" value="TetR_N"/>
    <property type="match status" value="1"/>
</dbReference>
<organism evidence="4 5">
    <name type="scientific">Gryllotalpicola daejeonensis</name>
    <dbReference type="NCBI Taxonomy" id="993087"/>
    <lineage>
        <taxon>Bacteria</taxon>
        <taxon>Bacillati</taxon>
        <taxon>Actinomycetota</taxon>
        <taxon>Actinomycetes</taxon>
        <taxon>Micrococcales</taxon>
        <taxon>Microbacteriaceae</taxon>
        <taxon>Gryllotalpicola</taxon>
    </lineage>
</organism>
<dbReference type="Gene3D" id="1.10.357.10">
    <property type="entry name" value="Tetracycline Repressor, domain 2"/>
    <property type="match status" value="1"/>
</dbReference>
<dbReference type="InterPro" id="IPR009057">
    <property type="entry name" value="Homeodomain-like_sf"/>
</dbReference>
<dbReference type="Proteomes" id="UP001415169">
    <property type="component" value="Unassembled WGS sequence"/>
</dbReference>
<dbReference type="InterPro" id="IPR001647">
    <property type="entry name" value="HTH_TetR"/>
</dbReference>
<dbReference type="PRINTS" id="PR00455">
    <property type="entry name" value="HTHTETR"/>
</dbReference>
<proteinExistence type="predicted"/>
<evidence type="ECO:0000313" key="5">
    <source>
        <dbReference type="Proteomes" id="UP001415169"/>
    </source>
</evidence>
<dbReference type="PANTHER" id="PTHR30055">
    <property type="entry name" value="HTH-TYPE TRANSCRIPTIONAL REGULATOR RUTR"/>
    <property type="match status" value="1"/>
</dbReference>
<feature type="domain" description="HTH tetR-type" evidence="3">
    <location>
        <begin position="15"/>
        <end position="75"/>
    </location>
</feature>
<reference evidence="4" key="2">
    <citation type="submission" date="2023-12" db="EMBL/GenBank/DDBJ databases">
        <authorList>
            <person name="Sun Q."/>
            <person name="Inoue M."/>
        </authorList>
    </citation>
    <scope>NUCLEOTIDE SEQUENCE</scope>
    <source>
        <strain evidence="4">JCM 17590</strain>
    </source>
</reference>
<dbReference type="PANTHER" id="PTHR30055:SF146">
    <property type="entry name" value="HTH-TYPE TRANSCRIPTIONAL DUAL REGULATOR CECR"/>
    <property type="match status" value="1"/>
</dbReference>
<comment type="caution">
    <text evidence="4">The sequence shown here is derived from an EMBL/GenBank/DDBJ whole genome shotgun (WGS) entry which is preliminary data.</text>
</comment>
<feature type="DNA-binding region" description="H-T-H motif" evidence="2">
    <location>
        <begin position="38"/>
        <end position="57"/>
    </location>
</feature>
<dbReference type="EMBL" id="BAABBV010000002">
    <property type="protein sequence ID" value="GAA4164595.1"/>
    <property type="molecule type" value="Genomic_DNA"/>
</dbReference>
<dbReference type="PROSITE" id="PS50977">
    <property type="entry name" value="HTH_TETR_2"/>
    <property type="match status" value="1"/>
</dbReference>
<keyword evidence="5" id="KW-1185">Reference proteome</keyword>